<proteinExistence type="predicted"/>
<reference evidence="1 2" key="1">
    <citation type="submission" date="2019-04" db="EMBL/GenBank/DDBJ databases">
        <title>Complete genome sequence of Agrobacterium tumefaciens CFBP6624.</title>
        <authorList>
            <person name="Haryono M."/>
            <person name="Lin Y.-C."/>
            <person name="Lai E.-M."/>
            <person name="Kuo C.-H."/>
        </authorList>
    </citation>
    <scope>NUCLEOTIDE SEQUENCE [LARGE SCALE GENOMIC DNA]</scope>
    <source>
        <strain evidence="1 2">CFBP6624</strain>
    </source>
</reference>
<dbReference type="RefSeq" id="WP_137084546.1">
    <property type="nucleotide sequence ID" value="NZ_CP039907.1"/>
</dbReference>
<accession>A0AAE6BM02</accession>
<dbReference type="EMBL" id="CP039907">
    <property type="protein sequence ID" value="QCM00012.1"/>
    <property type="molecule type" value="Genomic_DNA"/>
</dbReference>
<dbReference type="InterPro" id="IPR029063">
    <property type="entry name" value="SAM-dependent_MTases_sf"/>
</dbReference>
<evidence type="ECO:0000313" key="2">
    <source>
        <dbReference type="Proteomes" id="UP000298646"/>
    </source>
</evidence>
<name>A0AAE6BM02_AGRTU</name>
<sequence>MSRDDLSGTKHYFGSSETERKLDCLRRYLEAYSIALQNKKFYRLYIDAFAGTGSRTETRAVLPFMGDGEQSVIEVTTPGSARIALETKPGFHHVVLIEKDPVKIDALNSVLSEYPGNRAWVRAGDANQIVQRICGRFQDEKRLRGVIFLDPYGMEVAWETVEAVANTEALDCWYFFPLSGLYRNAPKDADRFDDGKITALNRVFGTDAWRKDWYEVGPQTDMFGRLDERRIATVDRIEEWVRLRLKSVFKGDVLRPMRLHHPNGAPMASLFFAISNPNRAAVKLATDIAAHILKLGISSQVR</sequence>
<evidence type="ECO:0000313" key="1">
    <source>
        <dbReference type="EMBL" id="QCM00012.1"/>
    </source>
</evidence>
<dbReference type="SUPFAM" id="SSF53335">
    <property type="entry name" value="S-adenosyl-L-methionine-dependent methyltransferases"/>
    <property type="match status" value="1"/>
</dbReference>
<protein>
    <submittedName>
        <fullName evidence="1">Three-Cys-motif partner protein TcmP</fullName>
    </submittedName>
</protein>
<dbReference type="Proteomes" id="UP000298646">
    <property type="component" value="Chromosome circular"/>
</dbReference>
<gene>
    <name evidence="1" type="primary">tcmP</name>
    <name evidence="1" type="ORF">CFBP6624_07615</name>
</gene>
<dbReference type="NCBIfam" id="TIGR04474">
    <property type="entry name" value="tcm_partner"/>
    <property type="match status" value="1"/>
</dbReference>
<dbReference type="AlphaFoldDB" id="A0AAE6BM02"/>
<organism evidence="1 2">
    <name type="scientific">Agrobacterium tumefaciens</name>
    <dbReference type="NCBI Taxonomy" id="358"/>
    <lineage>
        <taxon>Bacteria</taxon>
        <taxon>Pseudomonadati</taxon>
        <taxon>Pseudomonadota</taxon>
        <taxon>Alphaproteobacteria</taxon>
        <taxon>Hyphomicrobiales</taxon>
        <taxon>Rhizobiaceae</taxon>
        <taxon>Rhizobium/Agrobacterium group</taxon>
        <taxon>Agrobacterium</taxon>
        <taxon>Agrobacterium tumefaciens complex</taxon>
    </lineage>
</organism>
<dbReference type="InterPro" id="IPR031009">
    <property type="entry name" value="Tcm_partner"/>
</dbReference>